<protein>
    <submittedName>
        <fullName evidence="1">Uncharacterized protein</fullName>
    </submittedName>
</protein>
<dbReference type="EMBL" id="JAYMGO010000022">
    <property type="protein sequence ID" value="KAL1250670.1"/>
    <property type="molecule type" value="Genomic_DNA"/>
</dbReference>
<name>A0ABR3LCM5_9TELE</name>
<evidence type="ECO:0000313" key="1">
    <source>
        <dbReference type="EMBL" id="KAL1250670.1"/>
    </source>
</evidence>
<proteinExistence type="predicted"/>
<organism evidence="1 2">
    <name type="scientific">Cirrhinus molitorella</name>
    <name type="common">mud carp</name>
    <dbReference type="NCBI Taxonomy" id="172907"/>
    <lineage>
        <taxon>Eukaryota</taxon>
        <taxon>Metazoa</taxon>
        <taxon>Chordata</taxon>
        <taxon>Craniata</taxon>
        <taxon>Vertebrata</taxon>
        <taxon>Euteleostomi</taxon>
        <taxon>Actinopterygii</taxon>
        <taxon>Neopterygii</taxon>
        <taxon>Teleostei</taxon>
        <taxon>Ostariophysi</taxon>
        <taxon>Cypriniformes</taxon>
        <taxon>Cyprinidae</taxon>
        <taxon>Labeoninae</taxon>
        <taxon>Labeonini</taxon>
        <taxon>Cirrhinus</taxon>
    </lineage>
</organism>
<gene>
    <name evidence="1" type="ORF">QQF64_018466</name>
</gene>
<comment type="caution">
    <text evidence="1">The sequence shown here is derived from an EMBL/GenBank/DDBJ whole genome shotgun (WGS) entry which is preliminary data.</text>
</comment>
<dbReference type="Proteomes" id="UP001558613">
    <property type="component" value="Unassembled WGS sequence"/>
</dbReference>
<evidence type="ECO:0000313" key="2">
    <source>
        <dbReference type="Proteomes" id="UP001558613"/>
    </source>
</evidence>
<reference evidence="1 2" key="1">
    <citation type="submission" date="2023-09" db="EMBL/GenBank/DDBJ databases">
        <authorList>
            <person name="Wang M."/>
        </authorList>
    </citation>
    <scope>NUCLEOTIDE SEQUENCE [LARGE SCALE GENOMIC DNA]</scope>
    <source>
        <strain evidence="1">GT-2023</strain>
        <tissue evidence="1">Liver</tissue>
    </source>
</reference>
<sequence length="117" mass="13069">MDDINVTCAEIQSAVGFLYVIQSFILNQSLSADCEQSWYSQQDRRLIADPSNPQTLIDPATSVIIGISQYFSCVSLNHEIICNSADGSHFSHVTRFRGEGKHFSKTHECVVIEIKLC</sequence>
<keyword evidence="2" id="KW-1185">Reference proteome</keyword>
<accession>A0ABR3LCM5</accession>